<dbReference type="AlphaFoldDB" id="A0A239MBU4"/>
<name>A0A239MBU4_9ACTN</name>
<evidence type="ECO:0000256" key="1">
    <source>
        <dbReference type="SAM" id="SignalP"/>
    </source>
</evidence>
<dbReference type="InterPro" id="IPR029058">
    <property type="entry name" value="AB_hydrolase_fold"/>
</dbReference>
<evidence type="ECO:0000313" key="3">
    <source>
        <dbReference type="Proteomes" id="UP000198280"/>
    </source>
</evidence>
<feature type="chain" id="PRO_5038654665" description="Alpha/beta hydrolase" evidence="1">
    <location>
        <begin position="21"/>
        <end position="242"/>
    </location>
</feature>
<gene>
    <name evidence="2" type="ORF">SAMN05216252_123133</name>
</gene>
<dbReference type="OrthoDB" id="3531232at2"/>
<dbReference type="Proteomes" id="UP000198280">
    <property type="component" value="Unassembled WGS sequence"/>
</dbReference>
<dbReference type="Gene3D" id="3.40.50.1820">
    <property type="entry name" value="alpha/beta hydrolase"/>
    <property type="match status" value="1"/>
</dbReference>
<keyword evidence="1" id="KW-0732">Signal</keyword>
<protein>
    <recommendedName>
        <fullName evidence="4">Alpha/beta hydrolase</fullName>
    </recommendedName>
</protein>
<dbReference type="PROSITE" id="PS51257">
    <property type="entry name" value="PROKAR_LIPOPROTEIN"/>
    <property type="match status" value="1"/>
</dbReference>
<dbReference type="RefSeq" id="WP_089227543.1">
    <property type="nucleotide sequence ID" value="NZ_FZOF01000023.1"/>
</dbReference>
<sequence length="242" mass="24514">MPLTLRVRLCAASAAVLLLAGCGGGDGGGQAADATPPEDFGCLTAAQAKAGSVGYDDSGANPVDAWFGGKGDTAVLLMHQADGDMCQWMPQADLLVKDGYRVLVVDSNGSEVPEVVGGVAFLRAKGVRHVLLMGASKGGTAVLEGAASVDPPVDAVVSLSAPETYGTMDASSAVPRLTVPVLYMAAAGDTAFAESTEALSKATKKAAENRLEIVGGPQHGVSMLGYDPNWATVTAFLKKYAG</sequence>
<feature type="signal peptide" evidence="1">
    <location>
        <begin position="1"/>
        <end position="20"/>
    </location>
</feature>
<reference evidence="2 3" key="1">
    <citation type="submission" date="2017-06" db="EMBL/GenBank/DDBJ databases">
        <authorList>
            <person name="Kim H.J."/>
            <person name="Triplett B.A."/>
        </authorList>
    </citation>
    <scope>NUCLEOTIDE SEQUENCE [LARGE SCALE GENOMIC DNA]</scope>
    <source>
        <strain evidence="2 3">CGMCC 4.1858</strain>
    </source>
</reference>
<keyword evidence="3" id="KW-1185">Reference proteome</keyword>
<proteinExistence type="predicted"/>
<evidence type="ECO:0000313" key="2">
    <source>
        <dbReference type="EMBL" id="SNT40186.1"/>
    </source>
</evidence>
<dbReference type="EMBL" id="FZOF01000023">
    <property type="protein sequence ID" value="SNT40186.1"/>
    <property type="molecule type" value="Genomic_DNA"/>
</dbReference>
<accession>A0A239MBU4</accession>
<evidence type="ECO:0008006" key="4">
    <source>
        <dbReference type="Google" id="ProtNLM"/>
    </source>
</evidence>
<dbReference type="SUPFAM" id="SSF53474">
    <property type="entry name" value="alpha/beta-Hydrolases"/>
    <property type="match status" value="1"/>
</dbReference>
<organism evidence="2 3">
    <name type="scientific">Actinacidiphila glaucinigra</name>
    <dbReference type="NCBI Taxonomy" id="235986"/>
    <lineage>
        <taxon>Bacteria</taxon>
        <taxon>Bacillati</taxon>
        <taxon>Actinomycetota</taxon>
        <taxon>Actinomycetes</taxon>
        <taxon>Kitasatosporales</taxon>
        <taxon>Streptomycetaceae</taxon>
        <taxon>Actinacidiphila</taxon>
    </lineage>
</organism>